<comment type="similarity">
    <text evidence="1">Belongs to the LysR transcriptional regulatory family.</text>
</comment>
<dbReference type="InterPro" id="IPR036388">
    <property type="entry name" value="WH-like_DNA-bd_sf"/>
</dbReference>
<evidence type="ECO:0000256" key="4">
    <source>
        <dbReference type="ARBA" id="ARBA00023163"/>
    </source>
</evidence>
<sequence>MSGPRTNLEQWHCFLAVVDEGSYARAAEVLHKSQSAVTYTIQKMEEQLGVKVFEIRGRKSELTEVGQMLYRRGKALIDEALRLEKSAKSAALGWEPQLRIVCDTLFPSHAMLDCLADLSESCPDTRIECVESVLSGAEEALLERRCDVAITGIVPPGFLGDHLLRVKFIAVAHRDHPLHKLDRMLDYRDLRPFRQLVVRDSGVRRQRDSGWLEASQRLTVSRMEVSIKAVARGLGFAWLPELVMREELASGEIVPLPMMEGGERFADLFLILPNRDLAGAAALRCEQLLKASAASLSC</sequence>
<dbReference type="Gene3D" id="3.40.190.290">
    <property type="match status" value="1"/>
</dbReference>
<evidence type="ECO:0000259" key="5">
    <source>
        <dbReference type="PROSITE" id="PS50931"/>
    </source>
</evidence>
<dbReference type="Proteomes" id="UP000237222">
    <property type="component" value="Unassembled WGS sequence"/>
</dbReference>
<accession>A0A2S4HDF3</accession>
<dbReference type="Pfam" id="PF03466">
    <property type="entry name" value="LysR_substrate"/>
    <property type="match status" value="1"/>
</dbReference>
<evidence type="ECO:0000313" key="8">
    <source>
        <dbReference type="Proteomes" id="UP000237222"/>
    </source>
</evidence>
<dbReference type="RefSeq" id="WP_103685006.1">
    <property type="nucleotide sequence ID" value="NZ_PQGG01000031.1"/>
</dbReference>
<evidence type="ECO:0000256" key="1">
    <source>
        <dbReference type="ARBA" id="ARBA00009437"/>
    </source>
</evidence>
<keyword evidence="2" id="KW-0805">Transcription regulation</keyword>
<dbReference type="PROSITE" id="PS50931">
    <property type="entry name" value="HTH_LYSR"/>
    <property type="match status" value="1"/>
</dbReference>
<dbReference type="SUPFAM" id="SSF53850">
    <property type="entry name" value="Periplasmic binding protein-like II"/>
    <property type="match status" value="1"/>
</dbReference>
<dbReference type="InterPro" id="IPR036390">
    <property type="entry name" value="WH_DNA-bd_sf"/>
</dbReference>
<dbReference type="EMBL" id="RHGB01000004">
    <property type="protein sequence ID" value="RNL66395.1"/>
    <property type="molecule type" value="Genomic_DNA"/>
</dbReference>
<dbReference type="OrthoDB" id="6988449at2"/>
<dbReference type="PANTHER" id="PTHR30126:SF88">
    <property type="entry name" value="TRANSCRIPTIONAL REGULATOR-RELATED"/>
    <property type="match status" value="1"/>
</dbReference>
<keyword evidence="3" id="KW-0238">DNA-binding</keyword>
<evidence type="ECO:0000313" key="6">
    <source>
        <dbReference type="EMBL" id="POP52023.1"/>
    </source>
</evidence>
<dbReference type="SUPFAM" id="SSF46785">
    <property type="entry name" value="Winged helix' DNA-binding domain"/>
    <property type="match status" value="1"/>
</dbReference>
<gene>
    <name evidence="6" type="ORF">C0068_13525</name>
    <name evidence="7" type="ORF">D0911_04975</name>
</gene>
<protein>
    <submittedName>
        <fullName evidence="6">LysR family transcriptional regulator</fullName>
    </submittedName>
</protein>
<organism evidence="6 8">
    <name type="scientific">Zhongshania marina</name>
    <dbReference type="NCBI Taxonomy" id="2304603"/>
    <lineage>
        <taxon>Bacteria</taxon>
        <taxon>Pseudomonadati</taxon>
        <taxon>Pseudomonadota</taxon>
        <taxon>Gammaproteobacteria</taxon>
        <taxon>Cellvibrionales</taxon>
        <taxon>Spongiibacteraceae</taxon>
        <taxon>Zhongshania</taxon>
    </lineage>
</organism>
<evidence type="ECO:0000313" key="7">
    <source>
        <dbReference type="EMBL" id="RNL66395.1"/>
    </source>
</evidence>
<dbReference type="Proteomes" id="UP000274695">
    <property type="component" value="Unassembled WGS sequence"/>
</dbReference>
<proteinExistence type="inferred from homology"/>
<evidence type="ECO:0000256" key="2">
    <source>
        <dbReference type="ARBA" id="ARBA00023015"/>
    </source>
</evidence>
<name>A0A2S4HDF3_9GAMM</name>
<dbReference type="InterPro" id="IPR005119">
    <property type="entry name" value="LysR_subst-bd"/>
</dbReference>
<comment type="caution">
    <text evidence="6">The sequence shown here is derived from an EMBL/GenBank/DDBJ whole genome shotgun (WGS) entry which is preliminary data.</text>
</comment>
<dbReference type="Pfam" id="PF00126">
    <property type="entry name" value="HTH_1"/>
    <property type="match status" value="1"/>
</dbReference>
<reference evidence="7 9" key="2">
    <citation type="submission" date="2018-10" db="EMBL/GenBank/DDBJ databases">
        <title>Draft genome sequence of Zhongshania sp. DSW25-10.</title>
        <authorList>
            <person name="Oh J."/>
        </authorList>
    </citation>
    <scope>NUCLEOTIDE SEQUENCE [LARGE SCALE GENOMIC DNA]</scope>
    <source>
        <strain evidence="7 9">DSW25-10</strain>
    </source>
</reference>
<dbReference type="AlphaFoldDB" id="A0A2S4HDF3"/>
<dbReference type="PANTHER" id="PTHR30126">
    <property type="entry name" value="HTH-TYPE TRANSCRIPTIONAL REGULATOR"/>
    <property type="match status" value="1"/>
</dbReference>
<dbReference type="GO" id="GO:0003700">
    <property type="term" value="F:DNA-binding transcription factor activity"/>
    <property type="evidence" value="ECO:0007669"/>
    <property type="project" value="InterPro"/>
</dbReference>
<reference evidence="6" key="1">
    <citation type="submission" date="2018-01" db="EMBL/GenBank/DDBJ databases">
        <authorList>
            <person name="Yu X.-D."/>
        </authorList>
    </citation>
    <scope>NUCLEOTIDE SEQUENCE</scope>
    <source>
        <strain evidence="6">ZX-21</strain>
    </source>
</reference>
<dbReference type="InterPro" id="IPR000847">
    <property type="entry name" value="LysR_HTH_N"/>
</dbReference>
<evidence type="ECO:0000256" key="3">
    <source>
        <dbReference type="ARBA" id="ARBA00023125"/>
    </source>
</evidence>
<evidence type="ECO:0000313" key="9">
    <source>
        <dbReference type="Proteomes" id="UP000274695"/>
    </source>
</evidence>
<dbReference type="GO" id="GO:0000976">
    <property type="term" value="F:transcription cis-regulatory region binding"/>
    <property type="evidence" value="ECO:0007669"/>
    <property type="project" value="TreeGrafter"/>
</dbReference>
<dbReference type="EMBL" id="PQGG01000031">
    <property type="protein sequence ID" value="POP52023.1"/>
    <property type="molecule type" value="Genomic_DNA"/>
</dbReference>
<dbReference type="Gene3D" id="1.10.10.10">
    <property type="entry name" value="Winged helix-like DNA-binding domain superfamily/Winged helix DNA-binding domain"/>
    <property type="match status" value="1"/>
</dbReference>
<keyword evidence="4" id="KW-0804">Transcription</keyword>
<keyword evidence="9" id="KW-1185">Reference proteome</keyword>
<feature type="domain" description="HTH lysR-type" evidence="5">
    <location>
        <begin position="6"/>
        <end position="63"/>
    </location>
</feature>